<protein>
    <submittedName>
        <fullName evidence="1">Uncharacterized protein</fullName>
    </submittedName>
</protein>
<comment type="caution">
    <text evidence="1">The sequence shown here is derived from an EMBL/GenBank/DDBJ whole genome shotgun (WGS) entry which is preliminary data.</text>
</comment>
<sequence length="78" mass="9047">MNLNKHTNISYHVRHCFQASSIFIPTFVRLLSYADHLCSSSRHAPELPQHFVGMNVQVGSQKFPRNMVLLRLELQLLQ</sequence>
<keyword evidence="2" id="KW-1185">Reference proteome</keyword>
<dbReference type="Proteomes" id="UP001163321">
    <property type="component" value="Chromosome 12"/>
</dbReference>
<gene>
    <name evidence="1" type="ORF">PsorP6_011456</name>
</gene>
<evidence type="ECO:0000313" key="2">
    <source>
        <dbReference type="Proteomes" id="UP001163321"/>
    </source>
</evidence>
<name>A0ACC0WJL0_9STRA</name>
<proteinExistence type="predicted"/>
<evidence type="ECO:0000313" key="1">
    <source>
        <dbReference type="EMBL" id="KAI9918582.1"/>
    </source>
</evidence>
<organism evidence="1 2">
    <name type="scientific">Peronosclerospora sorghi</name>
    <dbReference type="NCBI Taxonomy" id="230839"/>
    <lineage>
        <taxon>Eukaryota</taxon>
        <taxon>Sar</taxon>
        <taxon>Stramenopiles</taxon>
        <taxon>Oomycota</taxon>
        <taxon>Peronosporomycetes</taxon>
        <taxon>Peronosporales</taxon>
        <taxon>Peronosporaceae</taxon>
        <taxon>Peronosclerospora</taxon>
    </lineage>
</organism>
<reference evidence="1 2" key="1">
    <citation type="journal article" date="2022" name="bioRxiv">
        <title>The genome of the oomycete Peronosclerospora sorghi, a cosmopolitan pathogen of maize and sorghum, is inflated with dispersed pseudogenes.</title>
        <authorList>
            <person name="Fletcher K."/>
            <person name="Martin F."/>
            <person name="Isakeit T."/>
            <person name="Cavanaugh K."/>
            <person name="Magill C."/>
            <person name="Michelmore R."/>
        </authorList>
    </citation>
    <scope>NUCLEOTIDE SEQUENCE [LARGE SCALE GENOMIC DNA]</scope>
    <source>
        <strain evidence="1">P6</strain>
    </source>
</reference>
<dbReference type="EMBL" id="CM047591">
    <property type="protein sequence ID" value="KAI9918582.1"/>
    <property type="molecule type" value="Genomic_DNA"/>
</dbReference>
<accession>A0ACC0WJL0</accession>